<dbReference type="EMBL" id="JSAM01000026">
    <property type="protein sequence ID" value="KIA78329.1"/>
    <property type="molecule type" value="Genomic_DNA"/>
</dbReference>
<dbReference type="InterPro" id="IPR021295">
    <property type="entry name" value="DUF2867"/>
</dbReference>
<sequence length="482" mass="54903">MIMKILLTGATGYIGSRLLELLLEQGHEVVAIARFQSPFLLVEHANLTVILMDLLEENSSQELPSDIDVAYYLVHAMSYGKTQFAQFEEKSIHNFVNLVRKARVKQIIYLSGLCNDKNLSPHLMSRYKTECYIRDSQIPYTILRAGIIIGSGSASFEIIRDLVDKLPVMVAPRWINNLCQPIGVQDVLRYLIAVVKHPECLNQVFDIGGPDRLTYKEMLLIYAKERKLKRYIFALPVLTPRLSSYWLYFVTSVNFSLAYALVDSVKNETVCQESRILKIFPQPCLKYQKCLEQALDVVEQNPLLPGWRDSLVSGILESKLAKLVKVPTHGCLVDRRTVETTASPQDVIDQLWSIGGKRGWYYMDWAWELRGFIDKLLGGAGLNRGRTYPHDIFAGSSLDFWRVLLADKEKGHLLLYAEMKVPGEAWLEFIVEPTSEGSHLIQTASFRPKGVLGRLYWYTLLPIHKLIFRGMARAIAHPKPSQ</sequence>
<feature type="domain" description="NAD(P)-binding" evidence="1">
    <location>
        <begin position="9"/>
        <end position="148"/>
    </location>
</feature>
<name>A0A0C1EQ17_9BACT</name>
<dbReference type="Gene3D" id="3.40.50.720">
    <property type="entry name" value="NAD(P)-binding Rossmann-like Domain"/>
    <property type="match status" value="1"/>
</dbReference>
<evidence type="ECO:0000313" key="3">
    <source>
        <dbReference type="Proteomes" id="UP000031307"/>
    </source>
</evidence>
<dbReference type="InterPro" id="IPR016040">
    <property type="entry name" value="NAD(P)-bd_dom"/>
</dbReference>
<gene>
    <name evidence="2" type="primary">ybjT</name>
    <name evidence="2" type="ORF">DB43_EF00110</name>
</gene>
<dbReference type="InterPro" id="IPR036291">
    <property type="entry name" value="NAD(P)-bd_dom_sf"/>
</dbReference>
<dbReference type="PANTHER" id="PTHR48079:SF6">
    <property type="entry name" value="NAD(P)-BINDING DOMAIN-CONTAINING PROTEIN-RELATED"/>
    <property type="match status" value="1"/>
</dbReference>
<dbReference type="Proteomes" id="UP000031307">
    <property type="component" value="Unassembled WGS sequence"/>
</dbReference>
<comment type="caution">
    <text evidence="2">The sequence shown here is derived from an EMBL/GenBank/DDBJ whole genome shotgun (WGS) entry which is preliminary data.</text>
</comment>
<dbReference type="Pfam" id="PF11066">
    <property type="entry name" value="DUF2867"/>
    <property type="match status" value="1"/>
</dbReference>
<evidence type="ECO:0000313" key="2">
    <source>
        <dbReference type="EMBL" id="KIA78329.1"/>
    </source>
</evidence>
<protein>
    <submittedName>
        <fullName evidence="2">Uncharacterized protein YbjT</fullName>
    </submittedName>
</protein>
<proteinExistence type="predicted"/>
<organism evidence="2 3">
    <name type="scientific">Parachlamydia acanthamoebae</name>
    <dbReference type="NCBI Taxonomy" id="83552"/>
    <lineage>
        <taxon>Bacteria</taxon>
        <taxon>Pseudomonadati</taxon>
        <taxon>Chlamydiota</taxon>
        <taxon>Chlamydiia</taxon>
        <taxon>Parachlamydiales</taxon>
        <taxon>Parachlamydiaceae</taxon>
        <taxon>Parachlamydia</taxon>
    </lineage>
</organism>
<dbReference type="GO" id="GO:0005737">
    <property type="term" value="C:cytoplasm"/>
    <property type="evidence" value="ECO:0007669"/>
    <property type="project" value="TreeGrafter"/>
</dbReference>
<dbReference type="SUPFAM" id="SSF51735">
    <property type="entry name" value="NAD(P)-binding Rossmann-fold domains"/>
    <property type="match status" value="1"/>
</dbReference>
<accession>A0A0C1EQ17</accession>
<dbReference type="PANTHER" id="PTHR48079">
    <property type="entry name" value="PROTEIN YEEZ"/>
    <property type="match status" value="1"/>
</dbReference>
<dbReference type="GO" id="GO:0004029">
    <property type="term" value="F:aldehyde dehydrogenase (NAD+) activity"/>
    <property type="evidence" value="ECO:0007669"/>
    <property type="project" value="TreeGrafter"/>
</dbReference>
<dbReference type="Pfam" id="PF13460">
    <property type="entry name" value="NAD_binding_10"/>
    <property type="match status" value="1"/>
</dbReference>
<dbReference type="AlphaFoldDB" id="A0A0C1EQ17"/>
<evidence type="ECO:0000259" key="1">
    <source>
        <dbReference type="Pfam" id="PF13460"/>
    </source>
</evidence>
<dbReference type="PATRIC" id="fig|83552.4.peg.449"/>
<dbReference type="InterPro" id="IPR051783">
    <property type="entry name" value="NAD(P)-dependent_oxidoreduct"/>
</dbReference>
<reference evidence="2 3" key="1">
    <citation type="journal article" date="2014" name="Mol. Biol. Evol.">
        <title>Massive expansion of Ubiquitination-related gene families within the Chlamydiae.</title>
        <authorList>
            <person name="Domman D."/>
            <person name="Collingro A."/>
            <person name="Lagkouvardos I."/>
            <person name="Gehre L."/>
            <person name="Weinmaier T."/>
            <person name="Rattei T."/>
            <person name="Subtil A."/>
            <person name="Horn M."/>
        </authorList>
    </citation>
    <scope>NUCLEOTIDE SEQUENCE [LARGE SCALE GENOMIC DNA]</scope>
    <source>
        <strain evidence="2 3">OEW1</strain>
    </source>
</reference>